<dbReference type="Pfam" id="PF17203">
    <property type="entry name" value="sCache_3_2"/>
    <property type="match status" value="1"/>
</dbReference>
<dbReference type="PROSITE" id="PS50109">
    <property type="entry name" value="HIS_KIN"/>
    <property type="match status" value="1"/>
</dbReference>
<comment type="subcellular location">
    <subcellularLocation>
        <location evidence="2">Cell membrane</location>
        <topology evidence="2">Multi-pass membrane protein</topology>
    </subcellularLocation>
</comment>
<evidence type="ECO:0000256" key="11">
    <source>
        <dbReference type="ARBA" id="ARBA00022989"/>
    </source>
</evidence>
<dbReference type="PANTHER" id="PTHR43547">
    <property type="entry name" value="TWO-COMPONENT HISTIDINE KINASE"/>
    <property type="match status" value="1"/>
</dbReference>
<evidence type="ECO:0000256" key="12">
    <source>
        <dbReference type="ARBA" id="ARBA00023012"/>
    </source>
</evidence>
<keyword evidence="11 14" id="KW-1133">Transmembrane helix</keyword>
<dbReference type="InterPro" id="IPR035965">
    <property type="entry name" value="PAS-like_dom_sf"/>
</dbReference>
<evidence type="ECO:0000256" key="1">
    <source>
        <dbReference type="ARBA" id="ARBA00000085"/>
    </source>
</evidence>
<feature type="domain" description="PAS" evidence="16">
    <location>
        <begin position="210"/>
        <end position="259"/>
    </location>
</feature>
<keyword evidence="6" id="KW-0808">Transferase</keyword>
<dbReference type="Pfam" id="PF02518">
    <property type="entry name" value="HATPase_c"/>
    <property type="match status" value="1"/>
</dbReference>
<feature type="domain" description="Histidine kinase" evidence="15">
    <location>
        <begin position="311"/>
        <end position="531"/>
    </location>
</feature>
<protein>
    <recommendedName>
        <fullName evidence="3">histidine kinase</fullName>
        <ecNumber evidence="3">2.7.13.3</ecNumber>
    </recommendedName>
</protein>
<dbReference type="AlphaFoldDB" id="A0A542DZP6"/>
<keyword evidence="4" id="KW-1003">Cell membrane</keyword>
<dbReference type="InterPro" id="IPR003594">
    <property type="entry name" value="HATPase_dom"/>
</dbReference>
<dbReference type="Proteomes" id="UP000317893">
    <property type="component" value="Unassembled WGS sequence"/>
</dbReference>
<dbReference type="GO" id="GO:0000155">
    <property type="term" value="F:phosphorelay sensor kinase activity"/>
    <property type="evidence" value="ECO:0007669"/>
    <property type="project" value="TreeGrafter"/>
</dbReference>
<keyword evidence="8" id="KW-0547">Nucleotide-binding</keyword>
<dbReference type="PRINTS" id="PR00344">
    <property type="entry name" value="BCTRLSENSOR"/>
</dbReference>
<sequence length="538" mass="55763">MVIVFAPRRWSLATQVLVLQVLVAAVVVAGGLGAAYLQARSASQEQAGQRVLAVARTIAADPYVVAAATSSAPTPTLQPYAEKVRAATGTDFITIMAPDGTRWTHPDPSRIGQKFVGHTEQALAGGVVLEDYTGTLGPSTRAVVPVWRGGAVGTSVVGLVAVGIRLDAVQSKVAAQVPGLLLAALLAALLAGAGTWLVARHTRRQTAGLSSAELRRMVEYYDAVLHAVREGLLLVDRDGTVLLANDESRRLLGLASDPVGRRVTQLGLQEGVTAALADGGERTDELHVTDARVLVLDQARARWQGRDLGTVATLRDRTDLEALTGELDTARGLADALHAQAHESANRLHTVVSLIELGRADEAVRFATEELMASQQLTDDVVGAVAEPALTALLLGKAAQASERGVDFVVEPGTVVPEGVAPPRDLVTIVGNLVDNALDAVAGAAAPQVRVGARLADGRCTITVSDNGPGLPADQVEQAFTRGWSSKPVEATGGRGLGLALVQQSVARLGGTVEVSAPPGATWTVRLPVAAELAAGRA</sequence>
<evidence type="ECO:0000256" key="3">
    <source>
        <dbReference type="ARBA" id="ARBA00012438"/>
    </source>
</evidence>
<comment type="caution">
    <text evidence="17">The sequence shown here is derived from an EMBL/GenBank/DDBJ whole genome shotgun (WGS) entry which is preliminary data.</text>
</comment>
<dbReference type="Gene3D" id="3.30.565.10">
    <property type="entry name" value="Histidine kinase-like ATPase, C-terminal domain"/>
    <property type="match status" value="1"/>
</dbReference>
<evidence type="ECO:0000259" key="16">
    <source>
        <dbReference type="PROSITE" id="PS50112"/>
    </source>
</evidence>
<accession>A0A542DZP6</accession>
<dbReference type="Gene3D" id="3.30.450.20">
    <property type="entry name" value="PAS domain"/>
    <property type="match status" value="2"/>
</dbReference>
<dbReference type="PANTHER" id="PTHR43547:SF10">
    <property type="entry name" value="SENSOR HISTIDINE KINASE DCUS"/>
    <property type="match status" value="1"/>
</dbReference>
<dbReference type="EMBL" id="VFMN01000001">
    <property type="protein sequence ID" value="TQJ08562.1"/>
    <property type="molecule type" value="Genomic_DNA"/>
</dbReference>
<gene>
    <name evidence="17" type="ORF">FB458_1652</name>
</gene>
<dbReference type="PROSITE" id="PS50112">
    <property type="entry name" value="PAS"/>
    <property type="match status" value="1"/>
</dbReference>
<dbReference type="InterPro" id="IPR033463">
    <property type="entry name" value="sCache_3"/>
</dbReference>
<dbReference type="CDD" id="cd00130">
    <property type="entry name" value="PAS"/>
    <property type="match status" value="1"/>
</dbReference>
<evidence type="ECO:0000256" key="5">
    <source>
        <dbReference type="ARBA" id="ARBA00022553"/>
    </source>
</evidence>
<proteinExistence type="predicted"/>
<keyword evidence="13 14" id="KW-0472">Membrane</keyword>
<keyword evidence="12" id="KW-0902">Two-component regulatory system</keyword>
<dbReference type="SMART" id="SM00387">
    <property type="entry name" value="HATPase_c"/>
    <property type="match status" value="1"/>
</dbReference>
<keyword evidence="10" id="KW-0067">ATP-binding</keyword>
<dbReference type="InterPro" id="IPR004358">
    <property type="entry name" value="Sig_transdc_His_kin-like_C"/>
</dbReference>
<dbReference type="EC" id="2.7.13.3" evidence="3"/>
<dbReference type="SUPFAM" id="SSF55874">
    <property type="entry name" value="ATPase domain of HSP90 chaperone/DNA topoisomerase II/histidine kinase"/>
    <property type="match status" value="1"/>
</dbReference>
<evidence type="ECO:0000256" key="4">
    <source>
        <dbReference type="ARBA" id="ARBA00022475"/>
    </source>
</evidence>
<keyword evidence="7 14" id="KW-0812">Transmembrane</keyword>
<reference evidence="17 18" key="1">
    <citation type="submission" date="2019-06" db="EMBL/GenBank/DDBJ databases">
        <title>Sequencing the genomes of 1000 actinobacteria strains.</title>
        <authorList>
            <person name="Klenk H.-P."/>
        </authorList>
    </citation>
    <scope>NUCLEOTIDE SEQUENCE [LARGE SCALE GENOMIC DNA]</scope>
    <source>
        <strain evidence="17 18">DSM 18607</strain>
    </source>
</reference>
<dbReference type="InterPro" id="IPR036890">
    <property type="entry name" value="HATPase_C_sf"/>
</dbReference>
<comment type="catalytic activity">
    <reaction evidence="1">
        <text>ATP + protein L-histidine = ADP + protein N-phospho-L-histidine.</text>
        <dbReference type="EC" id="2.7.13.3"/>
    </reaction>
</comment>
<dbReference type="SUPFAM" id="SSF55785">
    <property type="entry name" value="PYP-like sensor domain (PAS domain)"/>
    <property type="match status" value="1"/>
</dbReference>
<keyword evidence="18" id="KW-1185">Reference proteome</keyword>
<evidence type="ECO:0000256" key="8">
    <source>
        <dbReference type="ARBA" id="ARBA00022741"/>
    </source>
</evidence>
<organism evidence="17 18">
    <name type="scientific">Lapillicoccus jejuensis</name>
    <dbReference type="NCBI Taxonomy" id="402171"/>
    <lineage>
        <taxon>Bacteria</taxon>
        <taxon>Bacillati</taxon>
        <taxon>Actinomycetota</taxon>
        <taxon>Actinomycetes</taxon>
        <taxon>Micrococcales</taxon>
        <taxon>Intrasporangiaceae</taxon>
        <taxon>Lapillicoccus</taxon>
    </lineage>
</organism>
<dbReference type="GO" id="GO:0005524">
    <property type="term" value="F:ATP binding"/>
    <property type="evidence" value="ECO:0007669"/>
    <property type="project" value="UniProtKB-KW"/>
</dbReference>
<keyword evidence="5" id="KW-0597">Phosphoprotein</keyword>
<feature type="transmembrane region" description="Helical" evidence="14">
    <location>
        <begin position="12"/>
        <end position="37"/>
    </location>
</feature>
<dbReference type="GO" id="GO:0005886">
    <property type="term" value="C:plasma membrane"/>
    <property type="evidence" value="ECO:0007669"/>
    <property type="project" value="UniProtKB-SubCell"/>
</dbReference>
<keyword evidence="9 17" id="KW-0418">Kinase</keyword>
<name>A0A542DZP6_9MICO</name>
<dbReference type="SMART" id="SM00091">
    <property type="entry name" value="PAS"/>
    <property type="match status" value="1"/>
</dbReference>
<evidence type="ECO:0000313" key="17">
    <source>
        <dbReference type="EMBL" id="TQJ08562.1"/>
    </source>
</evidence>
<dbReference type="SUPFAM" id="SSF103190">
    <property type="entry name" value="Sensory domain-like"/>
    <property type="match status" value="1"/>
</dbReference>
<evidence type="ECO:0000256" key="6">
    <source>
        <dbReference type="ARBA" id="ARBA00022679"/>
    </source>
</evidence>
<dbReference type="InterPro" id="IPR029151">
    <property type="entry name" value="Sensor-like_sf"/>
</dbReference>
<evidence type="ECO:0000256" key="7">
    <source>
        <dbReference type="ARBA" id="ARBA00022692"/>
    </source>
</evidence>
<evidence type="ECO:0000256" key="13">
    <source>
        <dbReference type="ARBA" id="ARBA00023136"/>
    </source>
</evidence>
<evidence type="ECO:0000256" key="14">
    <source>
        <dbReference type="SAM" id="Phobius"/>
    </source>
</evidence>
<feature type="transmembrane region" description="Helical" evidence="14">
    <location>
        <begin position="178"/>
        <end position="199"/>
    </location>
</feature>
<evidence type="ECO:0000256" key="9">
    <source>
        <dbReference type="ARBA" id="ARBA00022777"/>
    </source>
</evidence>
<evidence type="ECO:0000256" key="2">
    <source>
        <dbReference type="ARBA" id="ARBA00004651"/>
    </source>
</evidence>
<dbReference type="InterPro" id="IPR005467">
    <property type="entry name" value="His_kinase_dom"/>
</dbReference>
<evidence type="ECO:0000313" key="18">
    <source>
        <dbReference type="Proteomes" id="UP000317893"/>
    </source>
</evidence>
<evidence type="ECO:0000259" key="15">
    <source>
        <dbReference type="PROSITE" id="PS50109"/>
    </source>
</evidence>
<evidence type="ECO:0000256" key="10">
    <source>
        <dbReference type="ARBA" id="ARBA00022840"/>
    </source>
</evidence>
<dbReference type="InterPro" id="IPR000014">
    <property type="entry name" value="PAS"/>
</dbReference>